<proteinExistence type="predicted"/>
<dbReference type="AlphaFoldDB" id="A0A376F5X7"/>
<dbReference type="EMBL" id="UFYI01000007">
    <property type="protein sequence ID" value="STD19433.1"/>
    <property type="molecule type" value="Genomic_DNA"/>
</dbReference>
<evidence type="ECO:0000313" key="2">
    <source>
        <dbReference type="Proteomes" id="UP000255163"/>
    </source>
</evidence>
<sequence length="66" mass="7459">MAKQVAETIGYPTPNLAARRLLKPEVANDKSLYPDAETISKGEWQNDVGDASRLYEEYYQKLKAGR</sequence>
<organism evidence="1 2">
    <name type="scientific">Enterobacter asburiae</name>
    <dbReference type="NCBI Taxonomy" id="61645"/>
    <lineage>
        <taxon>Bacteria</taxon>
        <taxon>Pseudomonadati</taxon>
        <taxon>Pseudomonadota</taxon>
        <taxon>Gammaproteobacteria</taxon>
        <taxon>Enterobacterales</taxon>
        <taxon>Enterobacteriaceae</taxon>
        <taxon>Enterobacter</taxon>
        <taxon>Enterobacter cloacae complex</taxon>
    </lineage>
</organism>
<accession>A0A376F5X7</accession>
<dbReference type="Proteomes" id="UP000255163">
    <property type="component" value="Unassembled WGS sequence"/>
</dbReference>
<reference evidence="1 2" key="1">
    <citation type="submission" date="2018-06" db="EMBL/GenBank/DDBJ databases">
        <authorList>
            <consortium name="Pathogen Informatics"/>
            <person name="Doyle S."/>
        </authorList>
    </citation>
    <scope>NUCLEOTIDE SEQUENCE [LARGE SCALE GENOMIC DNA]</scope>
    <source>
        <strain evidence="1 2">NCTC12123</strain>
    </source>
</reference>
<gene>
    <name evidence="1" type="primary">potD_1</name>
    <name evidence="1" type="ORF">NCTC12123_01314</name>
</gene>
<protein>
    <submittedName>
        <fullName evidence="1">Spermidine/putrescine ABC transporter substrate-binding protein</fullName>
    </submittedName>
</protein>
<name>A0A376F5X7_ENTAS</name>
<dbReference type="SUPFAM" id="SSF53850">
    <property type="entry name" value="Periplasmic binding protein-like II"/>
    <property type="match status" value="1"/>
</dbReference>
<evidence type="ECO:0000313" key="1">
    <source>
        <dbReference type="EMBL" id="STD19433.1"/>
    </source>
</evidence>
<dbReference type="Gene3D" id="3.40.190.10">
    <property type="entry name" value="Periplasmic binding protein-like II"/>
    <property type="match status" value="2"/>
</dbReference>